<name>A0ABX0YEL9_9PSED</name>
<accession>A0ABX0YEL9</accession>
<comment type="cofactor">
    <cofactor evidence="1">
        <name>FMN</name>
        <dbReference type="ChEBI" id="CHEBI:58210"/>
    </cofactor>
</comment>
<keyword evidence="2" id="KW-0285">Flavoprotein</keyword>
<dbReference type="PANTHER" id="PTHR10578:SF107">
    <property type="entry name" value="2-HYDROXYACID OXIDASE 1"/>
    <property type="match status" value="1"/>
</dbReference>
<dbReference type="CDD" id="cd02809">
    <property type="entry name" value="alpha_hydroxyacid_oxid_FMN"/>
    <property type="match status" value="1"/>
</dbReference>
<comment type="similarity">
    <text evidence="5">Belongs to the FMN-dependent alpha-hydroxy acid dehydrogenase family.</text>
</comment>
<evidence type="ECO:0000259" key="6">
    <source>
        <dbReference type="PROSITE" id="PS51349"/>
    </source>
</evidence>
<gene>
    <name evidence="7" type="ORF">HBH25_13400</name>
</gene>
<dbReference type="Gene3D" id="3.20.20.70">
    <property type="entry name" value="Aldolase class I"/>
    <property type="match status" value="1"/>
</dbReference>
<evidence type="ECO:0000256" key="3">
    <source>
        <dbReference type="ARBA" id="ARBA00022643"/>
    </source>
</evidence>
<dbReference type="SUPFAM" id="SSF51395">
    <property type="entry name" value="FMN-linked oxidoreductases"/>
    <property type="match status" value="1"/>
</dbReference>
<evidence type="ECO:0000313" key="8">
    <source>
        <dbReference type="Proteomes" id="UP000746535"/>
    </source>
</evidence>
<dbReference type="InterPro" id="IPR012133">
    <property type="entry name" value="Alpha-hydoxy_acid_DH_FMN"/>
</dbReference>
<dbReference type="InterPro" id="IPR000262">
    <property type="entry name" value="FMN-dep_DH"/>
</dbReference>
<sequence>MSRPLNFRDLRTHARKRLPRPIFDYIDRGTEDETGLHANRQAFERVRIAPQVLTGGVPRSTRTRLFDHEISAPMVVAPTAFAGLVWYQGEIALAKAAQQVGIPFCAATEAIASIEAIASATQVQNLWFQLYLWDIPTLSEALVQRAQQLGIRTLVITVDTPVVPNREYNVVNGMGMPFRFSPRLLGDVALRPGWVLGVLGRYWLNGGMPSFANYPEAYRKTLLGGGAKQQMRHDPGLTWAHIARLRKLWKGYLVVKGIARPGDALKALELGADGIVVSNHGGRNLDSAVAPMETLEPISEAIADRLTIMMDSGIQRGSDVFKALALGAKAVMVGRAFLYGTAAGGQPGAVHAFNLLQRELDLTLGNAGCRTVQAISRSVVIR</sequence>
<evidence type="ECO:0000256" key="5">
    <source>
        <dbReference type="ARBA" id="ARBA00024042"/>
    </source>
</evidence>
<evidence type="ECO:0000256" key="4">
    <source>
        <dbReference type="ARBA" id="ARBA00023002"/>
    </source>
</evidence>
<dbReference type="InterPro" id="IPR037396">
    <property type="entry name" value="FMN_HAD"/>
</dbReference>
<keyword evidence="4" id="KW-0560">Oxidoreductase</keyword>
<evidence type="ECO:0000256" key="1">
    <source>
        <dbReference type="ARBA" id="ARBA00001917"/>
    </source>
</evidence>
<dbReference type="Proteomes" id="UP000746535">
    <property type="component" value="Unassembled WGS sequence"/>
</dbReference>
<evidence type="ECO:0000313" key="7">
    <source>
        <dbReference type="EMBL" id="NJP01845.1"/>
    </source>
</evidence>
<dbReference type="PIRSF" id="PIRSF000138">
    <property type="entry name" value="Al-hdrx_acd_dh"/>
    <property type="match status" value="1"/>
</dbReference>
<comment type="caution">
    <text evidence="7">The sequence shown here is derived from an EMBL/GenBank/DDBJ whole genome shotgun (WGS) entry which is preliminary data.</text>
</comment>
<evidence type="ECO:0000256" key="2">
    <source>
        <dbReference type="ARBA" id="ARBA00022630"/>
    </source>
</evidence>
<keyword evidence="8" id="KW-1185">Reference proteome</keyword>
<dbReference type="PANTHER" id="PTHR10578">
    <property type="entry name" value="S -2-HYDROXY-ACID OXIDASE-RELATED"/>
    <property type="match status" value="1"/>
</dbReference>
<dbReference type="PROSITE" id="PS51349">
    <property type="entry name" value="FMN_HYDROXY_ACID_DH_2"/>
    <property type="match status" value="1"/>
</dbReference>
<keyword evidence="3" id="KW-0288">FMN</keyword>
<dbReference type="RefSeq" id="WP_168084418.1">
    <property type="nucleotide sequence ID" value="NZ_JAAVJI010000007.1"/>
</dbReference>
<dbReference type="EMBL" id="JAAVJI010000007">
    <property type="protein sequence ID" value="NJP01845.1"/>
    <property type="molecule type" value="Genomic_DNA"/>
</dbReference>
<proteinExistence type="inferred from homology"/>
<dbReference type="InterPro" id="IPR013785">
    <property type="entry name" value="Aldolase_TIM"/>
</dbReference>
<organism evidence="7 8">
    <name type="scientific">Pseudomonas quercus</name>
    <dbReference type="NCBI Taxonomy" id="2722792"/>
    <lineage>
        <taxon>Bacteria</taxon>
        <taxon>Pseudomonadati</taxon>
        <taxon>Pseudomonadota</taxon>
        <taxon>Gammaproteobacteria</taxon>
        <taxon>Pseudomonadales</taxon>
        <taxon>Pseudomonadaceae</taxon>
        <taxon>Pseudomonas</taxon>
    </lineage>
</organism>
<reference evidence="7 8" key="1">
    <citation type="submission" date="2020-03" db="EMBL/GenBank/DDBJ databases">
        <authorList>
            <person name="Wang L."/>
            <person name="He N."/>
            <person name="Li Y."/>
            <person name="Fang Y."/>
            <person name="Zhang F."/>
        </authorList>
    </citation>
    <scope>NUCLEOTIDE SEQUENCE [LARGE SCALE GENOMIC DNA]</scope>
    <source>
        <strain evidence="8">hsmgli-8</strain>
    </source>
</reference>
<dbReference type="Pfam" id="PF01070">
    <property type="entry name" value="FMN_dh"/>
    <property type="match status" value="1"/>
</dbReference>
<feature type="domain" description="FMN hydroxy acid dehydrogenase" evidence="6">
    <location>
        <begin position="1"/>
        <end position="382"/>
    </location>
</feature>
<protein>
    <submittedName>
        <fullName evidence="7">Alpha-hydroxy-acid oxidizing protein</fullName>
    </submittedName>
</protein>